<proteinExistence type="predicted"/>
<dbReference type="NCBIfam" id="TIGR04086">
    <property type="entry name" value="TIGR04086_membr"/>
    <property type="match status" value="1"/>
</dbReference>
<accession>A0A4R8GSB3</accession>
<feature type="transmembrane region" description="Helical" evidence="1">
    <location>
        <begin position="76"/>
        <end position="94"/>
    </location>
</feature>
<comment type="caution">
    <text evidence="2">The sequence shown here is derived from an EMBL/GenBank/DDBJ whole genome shotgun (WGS) entry which is preliminary data.</text>
</comment>
<feature type="transmembrane region" description="Helical" evidence="1">
    <location>
        <begin position="52"/>
        <end position="70"/>
    </location>
</feature>
<name>A0A4R8GSB3_9FIRM</name>
<dbReference type="RefSeq" id="WP_018250201.1">
    <property type="nucleotide sequence ID" value="NZ_SOEG01000044.1"/>
</dbReference>
<keyword evidence="1" id="KW-1133">Transmembrane helix</keyword>
<keyword evidence="3" id="KW-1185">Reference proteome</keyword>
<feature type="transmembrane region" description="Helical" evidence="1">
    <location>
        <begin position="106"/>
        <end position="125"/>
    </location>
</feature>
<feature type="transmembrane region" description="Helical" evidence="1">
    <location>
        <begin position="20"/>
        <end position="40"/>
    </location>
</feature>
<gene>
    <name evidence="2" type="ORF">C7959_14416</name>
</gene>
<dbReference type="STRING" id="926561.GCA_000379025_03071"/>
<keyword evidence="1" id="KW-0472">Membrane</keyword>
<reference evidence="2 3" key="1">
    <citation type="submission" date="2019-03" db="EMBL/GenBank/DDBJ databases">
        <title>Subsurface microbial communities from deep shales in Ohio and West Virginia, USA.</title>
        <authorList>
            <person name="Wrighton K."/>
        </authorList>
    </citation>
    <scope>NUCLEOTIDE SEQUENCE [LARGE SCALE GENOMIC DNA]</scope>
    <source>
        <strain evidence="2 3">MSL 6dP</strain>
    </source>
</reference>
<dbReference type="Pfam" id="PF12670">
    <property type="entry name" value="DUF3792"/>
    <property type="match status" value="1"/>
</dbReference>
<evidence type="ECO:0000256" key="1">
    <source>
        <dbReference type="SAM" id="Phobius"/>
    </source>
</evidence>
<organism evidence="2 3">
    <name type="scientific">Orenia marismortui</name>
    <dbReference type="NCBI Taxonomy" id="46469"/>
    <lineage>
        <taxon>Bacteria</taxon>
        <taxon>Bacillati</taxon>
        <taxon>Bacillota</taxon>
        <taxon>Clostridia</taxon>
        <taxon>Halanaerobiales</taxon>
        <taxon>Halobacteroidaceae</taxon>
        <taxon>Orenia</taxon>
    </lineage>
</organism>
<evidence type="ECO:0000313" key="3">
    <source>
        <dbReference type="Proteomes" id="UP000295832"/>
    </source>
</evidence>
<dbReference type="EMBL" id="SOEG01000044">
    <property type="protein sequence ID" value="TDX45431.1"/>
    <property type="molecule type" value="Genomic_DNA"/>
</dbReference>
<protein>
    <submittedName>
        <fullName evidence="2">Putative membrane protein (TIGR04086 family)</fullName>
    </submittedName>
</protein>
<keyword evidence="1" id="KW-0812">Transmembrane</keyword>
<evidence type="ECO:0000313" key="2">
    <source>
        <dbReference type="EMBL" id="TDX45431.1"/>
    </source>
</evidence>
<dbReference type="AlphaFoldDB" id="A0A4R8GSB3"/>
<dbReference type="InterPro" id="IPR023804">
    <property type="entry name" value="DUF3792_TM"/>
</dbReference>
<sequence>MPQSQNDSSAVKVSSILRGLVVSLILLLMGSVVLGIIISLSNAVNNSVSKILFILNYLSVFVGGSVAAYSAGGKGWINGGLVGLIYMLMIILLGSLWNPIIISLSLVSRVVIGFLVSALGGMIGVNVV</sequence>
<dbReference type="Proteomes" id="UP000295832">
    <property type="component" value="Unassembled WGS sequence"/>
</dbReference>